<dbReference type="InterPro" id="IPR029002">
    <property type="entry name" value="PLPC/GPLD1"/>
</dbReference>
<evidence type="ECO:0000259" key="13">
    <source>
        <dbReference type="Pfam" id="PF00882"/>
    </source>
</evidence>
<evidence type="ECO:0000313" key="14">
    <source>
        <dbReference type="EMBL" id="KAK3591260.1"/>
    </source>
</evidence>
<keyword evidence="9" id="KW-0325">Glycoprotein</keyword>
<feature type="repeat" description="FG-GAP" evidence="12">
    <location>
        <begin position="708"/>
        <end position="776"/>
    </location>
</feature>
<dbReference type="GO" id="GO:0004621">
    <property type="term" value="F:glycosylphosphatidylinositol phospholipase D activity"/>
    <property type="evidence" value="ECO:0007669"/>
    <property type="project" value="UniProtKB-EC"/>
</dbReference>
<keyword evidence="8" id="KW-0378">Hydrolase</keyword>
<dbReference type="GO" id="GO:0005615">
    <property type="term" value="C:extracellular space"/>
    <property type="evidence" value="ECO:0007669"/>
    <property type="project" value="TreeGrafter"/>
</dbReference>
<dbReference type="SUPFAM" id="SSF69318">
    <property type="entry name" value="Integrin alpha N-terminal domain"/>
    <property type="match status" value="2"/>
</dbReference>
<keyword evidence="15" id="KW-1185">Reference proteome</keyword>
<proteinExistence type="inferred from homology"/>
<dbReference type="GO" id="GO:0031012">
    <property type="term" value="C:extracellular matrix"/>
    <property type="evidence" value="ECO:0007669"/>
    <property type="project" value="TreeGrafter"/>
</dbReference>
<reference evidence="14" key="2">
    <citation type="journal article" date="2021" name="Genome Biol. Evol.">
        <title>Developing a high-quality reference genome for a parasitic bivalve with doubly uniparental inheritance (Bivalvia: Unionida).</title>
        <authorList>
            <person name="Smith C.H."/>
        </authorList>
    </citation>
    <scope>NUCLEOTIDE SEQUENCE</scope>
    <source>
        <strain evidence="14">CHS0354</strain>
        <tissue evidence="14">Mantle</tissue>
    </source>
</reference>
<dbReference type="Proteomes" id="UP001195483">
    <property type="component" value="Unassembled WGS sequence"/>
</dbReference>
<dbReference type="PRINTS" id="PR00718">
    <property type="entry name" value="PHPHLIPASED"/>
</dbReference>
<evidence type="ECO:0000256" key="11">
    <source>
        <dbReference type="ARBA" id="ARBA00093237"/>
    </source>
</evidence>
<evidence type="ECO:0000256" key="5">
    <source>
        <dbReference type="ARBA" id="ARBA00022525"/>
    </source>
</evidence>
<reference evidence="14" key="3">
    <citation type="submission" date="2023-05" db="EMBL/GenBank/DDBJ databases">
        <authorList>
            <person name="Smith C.H."/>
        </authorList>
    </citation>
    <scope>NUCLEOTIDE SEQUENCE</scope>
    <source>
        <strain evidence="14">CHS0354</strain>
        <tissue evidence="14">Mantle</tissue>
    </source>
</reference>
<feature type="domain" description="Phospholipase C/D" evidence="13">
    <location>
        <begin position="31"/>
        <end position="184"/>
    </location>
</feature>
<organism evidence="14 15">
    <name type="scientific">Potamilus streckersoni</name>
    <dbReference type="NCBI Taxonomy" id="2493646"/>
    <lineage>
        <taxon>Eukaryota</taxon>
        <taxon>Metazoa</taxon>
        <taxon>Spiralia</taxon>
        <taxon>Lophotrochozoa</taxon>
        <taxon>Mollusca</taxon>
        <taxon>Bivalvia</taxon>
        <taxon>Autobranchia</taxon>
        <taxon>Heteroconchia</taxon>
        <taxon>Palaeoheterodonta</taxon>
        <taxon>Unionida</taxon>
        <taxon>Unionoidea</taxon>
        <taxon>Unionidae</taxon>
        <taxon>Ambleminae</taxon>
        <taxon>Lampsilini</taxon>
        <taxon>Potamilus</taxon>
    </lineage>
</organism>
<sequence>MYWCTAMILQICYILFGFFLHNIVQGCGITTHIEISHRAMEFFQSYYTNSQVDYRKLLLENQDALMAGSPYPDSFYDTICAKGQYHDVSEDTHWAPFLNASVNYIRKHFPQPWDKATEKLVVFLFGIVSHQTADILWHSLGIDQGFLMTMANVNFHGDFDKAHSTGDLGGDVVNNFELNMDYIPLTSDWYIPVDDLFNIYKEYYGNDTRMPKDVITDCTTLLLLGRIAEVLAAKEIFPDIANKSSFLLNQLSDYFVGGMDDMAGWTNRLWQQTILMLEHGTDGCDIPHNTLFVQCNKTQPSFRRTGGKDREKNGFFVRPDLKGLTFGDLTFTKELRGIRVQPKASLLDKIFMSKERPASRTETVGENLRHPNRVLNNFCAYSRLGWSYATGDLNSDGNDDLVVGAPGYGEVGSPQEGRVYIIYGTEDGIPLKLDIDLDLIKSNEGQILKGIGAAQSRFGSSLAVLDVNLDGTQDLVVGASSFALESPLNYNGMVQIFFGNPKTGKLDEANITVMCRKSMYCNLGWSLTTGDINNDGHTDLLLGTPFAPALGQQRGFVAALISEKGNTGKKEIEVETLGQVTGDQDYGWFGYDMKVHTKFGRPNLFISQTDFRICKKSDCSYDLNDTQTVGSVTYYELGPSPGLPVEFHGTTEFQQLGFSLDVGMPYPDGSYMLAVGLPGETVEGQIAGIPMTFSQTGAVHLVNISGGNPFTRSQFEGDRRYGRFGHKVMFSDLNSDGFDDLIIGSPYRTNDITEEFEGAEQGRVYIFYGGSKFPWGDGTNDCGNSWVHPCPGLKASLVLEWFGILDQARFGSNFIVLKSKNRIQLIVTAEHGSTYVRLTGGIAVFDF</sequence>
<evidence type="ECO:0000256" key="3">
    <source>
        <dbReference type="ARBA" id="ARBA00012284"/>
    </source>
</evidence>
<dbReference type="InterPro" id="IPR028994">
    <property type="entry name" value="Integrin_alpha_N"/>
</dbReference>
<evidence type="ECO:0000256" key="6">
    <source>
        <dbReference type="ARBA" id="ARBA00022729"/>
    </source>
</evidence>
<dbReference type="SMART" id="SM00191">
    <property type="entry name" value="Int_alpha"/>
    <property type="match status" value="5"/>
</dbReference>
<dbReference type="PANTHER" id="PTHR23221:SF7">
    <property type="entry name" value="PHOSPHATIDYLINOSITOL-GLYCAN-SPECIFIC PHOSPHOLIPASE D"/>
    <property type="match status" value="1"/>
</dbReference>
<comment type="catalytic activity">
    <reaction evidence="11">
        <text>a 6-(alpha-D-glucosaminyl)-1-(1,2-diacyl-sn-glycero-3-phospho)-1D-myo-inositol + H2O = 6-(alpha-D-glucosaminyl)-1D-myo-inositol + a 1,2-diacyl-sn-glycero-3-phosphate + H(+)</text>
        <dbReference type="Rhea" id="RHEA:10832"/>
        <dbReference type="ChEBI" id="CHEBI:15377"/>
        <dbReference type="ChEBI" id="CHEBI:15378"/>
        <dbReference type="ChEBI" id="CHEBI:57997"/>
        <dbReference type="ChEBI" id="CHEBI:58608"/>
        <dbReference type="ChEBI" id="CHEBI:58700"/>
        <dbReference type="EC" id="3.1.4.50"/>
    </reaction>
</comment>
<feature type="repeat" description="FG-GAP" evidence="12">
    <location>
        <begin position="372"/>
        <end position="431"/>
    </location>
</feature>
<keyword evidence="7" id="KW-0677">Repeat</keyword>
<evidence type="ECO:0000256" key="2">
    <source>
        <dbReference type="ARBA" id="ARBA00008652"/>
    </source>
</evidence>
<evidence type="ECO:0000256" key="10">
    <source>
        <dbReference type="ARBA" id="ARBA00029753"/>
    </source>
</evidence>
<evidence type="ECO:0000256" key="8">
    <source>
        <dbReference type="ARBA" id="ARBA00022801"/>
    </source>
</evidence>
<evidence type="ECO:0000256" key="9">
    <source>
        <dbReference type="ARBA" id="ARBA00023180"/>
    </source>
</evidence>
<gene>
    <name evidence="14" type="ORF">CHS0354_010625</name>
</gene>
<dbReference type="InterPro" id="IPR001028">
    <property type="entry name" value="Gprt_PLipase_D"/>
</dbReference>
<dbReference type="Gene3D" id="2.130.10.130">
    <property type="entry name" value="Integrin alpha, N-terminal"/>
    <property type="match status" value="2"/>
</dbReference>
<evidence type="ECO:0000256" key="12">
    <source>
        <dbReference type="PROSITE-ProRule" id="PRU00803"/>
    </source>
</evidence>
<dbReference type="InterPro" id="IPR013519">
    <property type="entry name" value="Int_alpha_beta-p"/>
</dbReference>
<dbReference type="Pfam" id="PF00882">
    <property type="entry name" value="Zn_dep_PLPC"/>
    <property type="match status" value="1"/>
</dbReference>
<dbReference type="EC" id="3.1.4.50" evidence="3"/>
<accession>A0AAE0SFU4</accession>
<comment type="similarity">
    <text evidence="2">Belongs to the GPLD1 family.</text>
</comment>
<evidence type="ECO:0000313" key="15">
    <source>
        <dbReference type="Proteomes" id="UP001195483"/>
    </source>
</evidence>
<dbReference type="InterPro" id="IPR013517">
    <property type="entry name" value="FG-GAP"/>
</dbReference>
<dbReference type="Pfam" id="PF01839">
    <property type="entry name" value="FG-GAP"/>
    <property type="match status" value="4"/>
</dbReference>
<evidence type="ECO:0000256" key="1">
    <source>
        <dbReference type="ARBA" id="ARBA00004613"/>
    </source>
</evidence>
<name>A0AAE0SFU4_9BIVA</name>
<dbReference type="EMBL" id="JAEAOA010000665">
    <property type="protein sequence ID" value="KAK3591260.1"/>
    <property type="molecule type" value="Genomic_DNA"/>
</dbReference>
<keyword evidence="6" id="KW-0732">Signal</keyword>
<evidence type="ECO:0000256" key="4">
    <source>
        <dbReference type="ARBA" id="ARBA00015988"/>
    </source>
</evidence>
<protein>
    <recommendedName>
        <fullName evidence="4">Phosphatidylinositol-glycan-specific phospholipase D</fullName>
        <ecNumber evidence="3">3.1.4.50</ecNumber>
    </recommendedName>
    <alternativeName>
        <fullName evidence="10">Glycosyl-phosphatidylinositol-specific phospholipase D</fullName>
    </alternativeName>
</protein>
<comment type="caution">
    <text evidence="14">The sequence shown here is derived from an EMBL/GenBank/DDBJ whole genome shotgun (WGS) entry which is preliminary data.</text>
</comment>
<evidence type="ECO:0000256" key="7">
    <source>
        <dbReference type="ARBA" id="ARBA00022737"/>
    </source>
</evidence>
<dbReference type="PROSITE" id="PS51470">
    <property type="entry name" value="FG_GAP"/>
    <property type="match status" value="4"/>
</dbReference>
<keyword evidence="5" id="KW-0964">Secreted</keyword>
<dbReference type="AlphaFoldDB" id="A0AAE0SFU4"/>
<feature type="repeat" description="FG-GAP" evidence="12">
    <location>
        <begin position="510"/>
        <end position="569"/>
    </location>
</feature>
<comment type="subcellular location">
    <subcellularLocation>
        <location evidence="1">Secreted</location>
    </subcellularLocation>
</comment>
<reference evidence="14" key="1">
    <citation type="journal article" date="2021" name="Genome Biol. Evol.">
        <title>A High-Quality Reference Genome for a Parasitic Bivalve with Doubly Uniparental Inheritance (Bivalvia: Unionida).</title>
        <authorList>
            <person name="Smith C.H."/>
        </authorList>
    </citation>
    <scope>NUCLEOTIDE SEQUENCE</scope>
    <source>
        <strain evidence="14">CHS0354</strain>
    </source>
</reference>
<dbReference type="PANTHER" id="PTHR23221">
    <property type="entry name" value="GLYCOSYLPHOSPHATIDYLINOSITOL PHOSPHOLIPASE D"/>
    <property type="match status" value="1"/>
</dbReference>
<feature type="repeat" description="FG-GAP" evidence="12">
    <location>
        <begin position="446"/>
        <end position="506"/>
    </location>
</feature>